<dbReference type="STRING" id="254161.SAMN05216256_10371"/>
<dbReference type="Gene3D" id="3.30.420.10">
    <property type="entry name" value="Ribonuclease H-like superfamily/Ribonuclease H"/>
    <property type="match status" value="1"/>
</dbReference>
<feature type="compositionally biased region" description="Basic and acidic residues" evidence="1">
    <location>
        <begin position="594"/>
        <end position="605"/>
    </location>
</feature>
<feature type="region of interest" description="Disordered" evidence="1">
    <location>
        <begin position="580"/>
        <end position="607"/>
    </location>
</feature>
<evidence type="ECO:0008006" key="4">
    <source>
        <dbReference type="Google" id="ProtNLM"/>
    </source>
</evidence>
<dbReference type="Proteomes" id="UP000242847">
    <property type="component" value="Unassembled WGS sequence"/>
</dbReference>
<proteinExistence type="predicted"/>
<dbReference type="EMBL" id="MUBC01000033">
    <property type="protein sequence ID" value="ONM43205.1"/>
    <property type="molecule type" value="Genomic_DNA"/>
</dbReference>
<organism evidence="2 3">
    <name type="scientific">Halopseudomonas pachastrellae</name>
    <dbReference type="NCBI Taxonomy" id="254161"/>
    <lineage>
        <taxon>Bacteria</taxon>
        <taxon>Pseudomonadati</taxon>
        <taxon>Pseudomonadota</taxon>
        <taxon>Gammaproteobacteria</taxon>
        <taxon>Pseudomonadales</taxon>
        <taxon>Pseudomonadaceae</taxon>
        <taxon>Halopseudomonas</taxon>
    </lineage>
</organism>
<reference evidence="2 3" key="1">
    <citation type="submission" date="2017-01" db="EMBL/GenBank/DDBJ databases">
        <title>Draft genome sequence of Pseudomonas pachastrellae type strain CCUG 46540T from a deep sea.</title>
        <authorList>
            <person name="Gomila M."/>
            <person name="Mulet M."/>
            <person name="Lalucat J."/>
            <person name="Garcia-Valdes E."/>
        </authorList>
    </citation>
    <scope>NUCLEOTIDE SEQUENCE [LARGE SCALE GENOMIC DNA]</scope>
    <source>
        <strain evidence="2 3">CCUG 46540</strain>
    </source>
</reference>
<comment type="caution">
    <text evidence="2">The sequence shown here is derived from an EMBL/GenBank/DDBJ whole genome shotgun (WGS) entry which is preliminary data.</text>
</comment>
<dbReference type="RefSeq" id="WP_083728293.1">
    <property type="nucleotide sequence ID" value="NZ_FOUD01000003.1"/>
</dbReference>
<evidence type="ECO:0000313" key="2">
    <source>
        <dbReference type="EMBL" id="ONM43205.1"/>
    </source>
</evidence>
<evidence type="ECO:0000313" key="3">
    <source>
        <dbReference type="Proteomes" id="UP000242847"/>
    </source>
</evidence>
<dbReference type="InterPro" id="IPR012337">
    <property type="entry name" value="RNaseH-like_sf"/>
</dbReference>
<keyword evidence="3" id="KW-1185">Reference proteome</keyword>
<sequence length="635" mass="72044">MNNELKVGTTLSWEEVTYRISAIKLDLGDIRLEAKGGLEKTLDRHDFFNKIASGEIQIDGYRPVAIERQWSDRERAEADIRQELVTYFNGLPRDKPWPEKEVLLQRFCEARGHRCPSRRTLNGYVARYAQQGFAGLVPSFSRRGGSGWSSKVEAKEAAREALTELYMRDDKINLTQASYAVADQLKEKGITDGSRCIGRSTVRRVLLSMPKDLVKGARLDSRTYNLWSRQAVKSYEVKQPFERMEIDAKTLDLYYLDAEGNRCTGATLYAMVCARTSYPVAIYVTPGKPSEYGLLQLLQFFFRPKGEDFKQEFGIKTEWVPPCAVRTIVLDNATENASDLALNVVRQLGIQIEYARIARGDDKPHVESFFGALDKRLINLMPGATRSQDARVANRHSKAESEARYTIEDIYRYVVQYVADTYIHEPRVKQGFLYGEPMSIKAAMDRSLAAFMPPPPPAKDLLERLALVPGGVQRKVQHYGIDFKGFQFHSHDLAVLLRERSISELCILHNPEDCREVFAVDPDDKTLIRLKNKTVNMPAISFDEAARLKASYSRPVVDMTGHDYQAAYAKMRAAFASDSRKRSIAANNRAQRRKEKDSRHAELAGRVRPARVDALVEGFDDDVPIKPSPRRGKKT</sequence>
<dbReference type="OrthoDB" id="501284at2"/>
<name>A0A1S8DCN9_9GAMM</name>
<evidence type="ECO:0000256" key="1">
    <source>
        <dbReference type="SAM" id="MobiDB-lite"/>
    </source>
</evidence>
<accession>A0A1S8DCN9</accession>
<dbReference type="AlphaFoldDB" id="A0A1S8DCN9"/>
<protein>
    <recommendedName>
        <fullName evidence="4">Transposase</fullName>
    </recommendedName>
</protein>
<dbReference type="GO" id="GO:0003676">
    <property type="term" value="F:nucleic acid binding"/>
    <property type="evidence" value="ECO:0007669"/>
    <property type="project" value="InterPro"/>
</dbReference>
<gene>
    <name evidence="2" type="ORF">BXT89_13970</name>
</gene>
<dbReference type="InterPro" id="IPR036397">
    <property type="entry name" value="RNaseH_sf"/>
</dbReference>
<dbReference type="SUPFAM" id="SSF53098">
    <property type="entry name" value="Ribonuclease H-like"/>
    <property type="match status" value="1"/>
</dbReference>